<feature type="domain" description="HTH cro/C1-type" evidence="1">
    <location>
        <begin position="7"/>
        <end position="61"/>
    </location>
</feature>
<organism evidence="2 3">
    <name type="scientific">Geomicrobium sediminis</name>
    <dbReference type="NCBI Taxonomy" id="1347788"/>
    <lineage>
        <taxon>Bacteria</taxon>
        <taxon>Bacillati</taxon>
        <taxon>Bacillota</taxon>
        <taxon>Bacilli</taxon>
        <taxon>Bacillales</taxon>
        <taxon>Geomicrobium</taxon>
    </lineage>
</organism>
<dbReference type="Proteomes" id="UP000741863">
    <property type="component" value="Unassembled WGS sequence"/>
</dbReference>
<dbReference type="PROSITE" id="PS50943">
    <property type="entry name" value="HTH_CROC1"/>
    <property type="match status" value="1"/>
</dbReference>
<evidence type="ECO:0000313" key="3">
    <source>
        <dbReference type="Proteomes" id="UP000741863"/>
    </source>
</evidence>
<dbReference type="InterPro" id="IPR001387">
    <property type="entry name" value="Cro/C1-type_HTH"/>
</dbReference>
<gene>
    <name evidence="2" type="ORF">JOD17_004065</name>
</gene>
<dbReference type="InterPro" id="IPR010982">
    <property type="entry name" value="Lambda_DNA-bd_dom_sf"/>
</dbReference>
<name>A0ABS2PHM4_9BACL</name>
<dbReference type="Gene3D" id="1.10.260.40">
    <property type="entry name" value="lambda repressor-like DNA-binding domains"/>
    <property type="match status" value="1"/>
</dbReference>
<reference evidence="2 3" key="1">
    <citation type="submission" date="2021-01" db="EMBL/GenBank/DDBJ databases">
        <title>Genomic Encyclopedia of Type Strains, Phase IV (KMG-IV): sequencing the most valuable type-strain genomes for metagenomic binning, comparative biology and taxonomic classification.</title>
        <authorList>
            <person name="Goeker M."/>
        </authorList>
    </citation>
    <scope>NUCLEOTIDE SEQUENCE [LARGE SCALE GENOMIC DNA]</scope>
    <source>
        <strain evidence="2 3">DSM 25540</strain>
    </source>
</reference>
<accession>A0ABS2PHM4</accession>
<evidence type="ECO:0000313" key="2">
    <source>
        <dbReference type="EMBL" id="MBM7634938.1"/>
    </source>
</evidence>
<protein>
    <submittedName>
        <fullName evidence="2">Transcriptional regulator with XRE-family HTH domain</fullName>
    </submittedName>
</protein>
<proteinExistence type="predicted"/>
<sequence>MLTNRGFRYLRFRERLTQRQFGARIGVSVALVDKIECGKRPISARTHRLVRAAFGLTDAKINELEERGA</sequence>
<dbReference type="RefSeq" id="WP_204699684.1">
    <property type="nucleotide sequence ID" value="NZ_JAFBEC010000019.1"/>
</dbReference>
<dbReference type="CDD" id="cd00093">
    <property type="entry name" value="HTH_XRE"/>
    <property type="match status" value="1"/>
</dbReference>
<evidence type="ECO:0000259" key="1">
    <source>
        <dbReference type="PROSITE" id="PS50943"/>
    </source>
</evidence>
<dbReference type="Pfam" id="PF13560">
    <property type="entry name" value="HTH_31"/>
    <property type="match status" value="1"/>
</dbReference>
<dbReference type="SUPFAM" id="SSF47413">
    <property type="entry name" value="lambda repressor-like DNA-binding domains"/>
    <property type="match status" value="1"/>
</dbReference>
<comment type="caution">
    <text evidence="2">The sequence shown here is derived from an EMBL/GenBank/DDBJ whole genome shotgun (WGS) entry which is preliminary data.</text>
</comment>
<dbReference type="EMBL" id="JAFBEC010000019">
    <property type="protein sequence ID" value="MBM7634938.1"/>
    <property type="molecule type" value="Genomic_DNA"/>
</dbReference>
<keyword evidence="3" id="KW-1185">Reference proteome</keyword>